<proteinExistence type="predicted"/>
<keyword evidence="3" id="KW-1185">Reference proteome</keyword>
<feature type="compositionally biased region" description="Polar residues" evidence="1">
    <location>
        <begin position="167"/>
        <end position="176"/>
    </location>
</feature>
<feature type="compositionally biased region" description="Polar residues" evidence="1">
    <location>
        <begin position="280"/>
        <end position="298"/>
    </location>
</feature>
<protein>
    <submittedName>
        <fullName evidence="2">Uncharacterized protein</fullName>
    </submittedName>
</protein>
<name>A0ABQ9V6B3_SAGOE</name>
<feature type="compositionally biased region" description="Polar residues" evidence="1">
    <location>
        <begin position="261"/>
        <end position="270"/>
    </location>
</feature>
<feature type="compositionally biased region" description="Polar residues" evidence="1">
    <location>
        <begin position="119"/>
        <end position="144"/>
    </location>
</feature>
<feature type="compositionally biased region" description="Low complexity" evidence="1">
    <location>
        <begin position="146"/>
        <end position="162"/>
    </location>
</feature>
<dbReference type="EMBL" id="JASSZA010000008">
    <property type="protein sequence ID" value="KAK2104912.1"/>
    <property type="molecule type" value="Genomic_DNA"/>
</dbReference>
<feature type="compositionally biased region" description="Polar residues" evidence="1">
    <location>
        <begin position="30"/>
        <end position="51"/>
    </location>
</feature>
<gene>
    <name evidence="2" type="ORF">P7K49_018768</name>
</gene>
<comment type="caution">
    <text evidence="2">The sequence shown here is derived from an EMBL/GenBank/DDBJ whole genome shotgun (WGS) entry which is preliminary data.</text>
</comment>
<feature type="compositionally biased region" description="Pro residues" evidence="1">
    <location>
        <begin position="1"/>
        <end position="10"/>
    </location>
</feature>
<feature type="compositionally biased region" description="Polar residues" evidence="1">
    <location>
        <begin position="88"/>
        <end position="110"/>
    </location>
</feature>
<sequence>MRSCSHPPPKGTQSPQSTAAGTQRPPGCSPLSSRTPPAQTRGTQSPQSTAAGTPRPPGCSPLSSRTPPAQTRGHSVTTVHSRRHSAPTWLQPTQQQDPTCSDQRHSVTTVHSRRHSAPTWLQPTQQQDPTCSDQRALSHHSPQPQALRAHLAAAHSAAGPHLLRPEGTQSPQSTAAGTPRPPGCSPLSSRTPPAQTRGHSVTTVHSRRHSAPTWLQPTQQQDPTCSDQRALSHHSPQPQALRAHLAAAHSAAGPHLLRPEGTQSPQSTAAGTPRPPGCSPLSSRTPPAQTRGHSVTTVHSRRHSAPTWLQPTQQQDPTCSDQRAA</sequence>
<feature type="compositionally biased region" description="Polar residues" evidence="1">
    <location>
        <begin position="307"/>
        <end position="325"/>
    </location>
</feature>
<feature type="compositionally biased region" description="Polar residues" evidence="1">
    <location>
        <begin position="61"/>
        <end position="79"/>
    </location>
</feature>
<feature type="compositionally biased region" description="Polar residues" evidence="1">
    <location>
        <begin position="213"/>
        <end position="238"/>
    </location>
</feature>
<feature type="compositionally biased region" description="Polar residues" evidence="1">
    <location>
        <begin position="11"/>
        <end position="21"/>
    </location>
</feature>
<feature type="compositionally biased region" description="Low complexity" evidence="1">
    <location>
        <begin position="240"/>
        <end position="256"/>
    </location>
</feature>
<organism evidence="2 3">
    <name type="scientific">Saguinus oedipus</name>
    <name type="common">Cotton-top tamarin</name>
    <name type="synonym">Oedipomidas oedipus</name>
    <dbReference type="NCBI Taxonomy" id="9490"/>
    <lineage>
        <taxon>Eukaryota</taxon>
        <taxon>Metazoa</taxon>
        <taxon>Chordata</taxon>
        <taxon>Craniata</taxon>
        <taxon>Vertebrata</taxon>
        <taxon>Euteleostomi</taxon>
        <taxon>Mammalia</taxon>
        <taxon>Eutheria</taxon>
        <taxon>Euarchontoglires</taxon>
        <taxon>Primates</taxon>
        <taxon>Haplorrhini</taxon>
        <taxon>Platyrrhini</taxon>
        <taxon>Cebidae</taxon>
        <taxon>Callitrichinae</taxon>
        <taxon>Saguinus</taxon>
    </lineage>
</organism>
<evidence type="ECO:0000256" key="1">
    <source>
        <dbReference type="SAM" id="MobiDB-lite"/>
    </source>
</evidence>
<feature type="compositionally biased region" description="Polar residues" evidence="1">
    <location>
        <begin position="186"/>
        <end position="204"/>
    </location>
</feature>
<evidence type="ECO:0000313" key="2">
    <source>
        <dbReference type="EMBL" id="KAK2104912.1"/>
    </source>
</evidence>
<feature type="region of interest" description="Disordered" evidence="1">
    <location>
        <begin position="1"/>
        <end position="325"/>
    </location>
</feature>
<reference evidence="2 3" key="1">
    <citation type="submission" date="2023-05" db="EMBL/GenBank/DDBJ databases">
        <title>B98-5 Cell Line De Novo Hybrid Assembly: An Optical Mapping Approach.</title>
        <authorList>
            <person name="Kananen K."/>
            <person name="Auerbach J.A."/>
            <person name="Kautto E."/>
            <person name="Blachly J.S."/>
        </authorList>
    </citation>
    <scope>NUCLEOTIDE SEQUENCE [LARGE SCALE GENOMIC DNA]</scope>
    <source>
        <strain evidence="2">B95-8</strain>
        <tissue evidence="2">Cell line</tissue>
    </source>
</reference>
<evidence type="ECO:0000313" key="3">
    <source>
        <dbReference type="Proteomes" id="UP001266305"/>
    </source>
</evidence>
<dbReference type="Proteomes" id="UP001266305">
    <property type="component" value="Unassembled WGS sequence"/>
</dbReference>
<accession>A0ABQ9V6B3</accession>